<evidence type="ECO:0000256" key="12">
    <source>
        <dbReference type="ARBA" id="ARBA00044330"/>
    </source>
</evidence>
<keyword evidence="6 14" id="KW-0808">Transferase</keyword>
<keyword evidence="8" id="KW-0472">Membrane</keyword>
<proteinExistence type="inferred from homology"/>
<dbReference type="Gene3D" id="3.40.50.2000">
    <property type="entry name" value="Glycogen Phosphorylase B"/>
    <property type="match status" value="2"/>
</dbReference>
<evidence type="ECO:0000256" key="6">
    <source>
        <dbReference type="ARBA" id="ARBA00022679"/>
    </source>
</evidence>
<evidence type="ECO:0000256" key="1">
    <source>
        <dbReference type="ARBA" id="ARBA00004515"/>
    </source>
</evidence>
<dbReference type="AlphaFoldDB" id="A0A4Q7S7D9"/>
<keyword evidence="3" id="KW-1003">Cell membrane</keyword>
<dbReference type="SUPFAM" id="SSF53756">
    <property type="entry name" value="UDP-Glycosyltransferase/glycogen phosphorylase"/>
    <property type="match status" value="1"/>
</dbReference>
<comment type="caution">
    <text evidence="14">The sequence shown here is derived from an EMBL/GenBank/DDBJ whole genome shotgun (WGS) entry which is preliminary data.</text>
</comment>
<keyword evidence="4" id="KW-0997">Cell inner membrane</keyword>
<dbReference type="EMBL" id="SGXM01000001">
    <property type="protein sequence ID" value="RZT42275.1"/>
    <property type="molecule type" value="Genomic_DNA"/>
</dbReference>
<evidence type="ECO:0000256" key="8">
    <source>
        <dbReference type="ARBA" id="ARBA00023136"/>
    </source>
</evidence>
<evidence type="ECO:0000256" key="2">
    <source>
        <dbReference type="ARBA" id="ARBA00004713"/>
    </source>
</evidence>
<evidence type="ECO:0000313" key="15">
    <source>
        <dbReference type="Proteomes" id="UP000291078"/>
    </source>
</evidence>
<comment type="subcellular location">
    <subcellularLocation>
        <location evidence="1">Cell inner membrane</location>
        <topology evidence="1">Peripheral membrane protein</topology>
        <orientation evidence="1">Cytoplasmic side</orientation>
    </subcellularLocation>
</comment>
<evidence type="ECO:0000256" key="5">
    <source>
        <dbReference type="ARBA" id="ARBA00022676"/>
    </source>
</evidence>
<dbReference type="GO" id="GO:0008713">
    <property type="term" value="F:ADP-heptose-lipopolysaccharide heptosyltransferase activity"/>
    <property type="evidence" value="ECO:0007669"/>
    <property type="project" value="TreeGrafter"/>
</dbReference>
<dbReference type="OrthoDB" id="9767552at2"/>
<evidence type="ECO:0000313" key="14">
    <source>
        <dbReference type="EMBL" id="RZT42275.1"/>
    </source>
</evidence>
<dbReference type="EC" id="2.4.99.23" evidence="10"/>
<protein>
    <recommendedName>
        <fullName evidence="11">Lipopolysaccharide heptosyltransferase 1</fullName>
        <ecNumber evidence="10">2.4.99.23</ecNumber>
    </recommendedName>
    <alternativeName>
        <fullName evidence="12">ADP-heptose:lipopolysaccharide heptosyltransferase I</fullName>
    </alternativeName>
</protein>
<reference evidence="14 15" key="1">
    <citation type="journal article" date="2015" name="Stand. Genomic Sci.">
        <title>Genomic Encyclopedia of Bacterial and Archaeal Type Strains, Phase III: the genomes of soil and plant-associated and newly described type strains.</title>
        <authorList>
            <person name="Whitman W.B."/>
            <person name="Woyke T."/>
            <person name="Klenk H.P."/>
            <person name="Zhou Y."/>
            <person name="Lilburn T.G."/>
            <person name="Beck B.J."/>
            <person name="De Vos P."/>
            <person name="Vandamme P."/>
            <person name="Eisen J.A."/>
            <person name="Garrity G."/>
            <person name="Hugenholtz P."/>
            <person name="Kyrpides N.C."/>
        </authorList>
    </citation>
    <scope>NUCLEOTIDE SEQUENCE [LARGE SCALE GENOMIC DNA]</scope>
    <source>
        <strain evidence="14 15">ASC-9842</strain>
    </source>
</reference>
<organism evidence="14 15">
    <name type="scientific">Cupriavidus agavae</name>
    <dbReference type="NCBI Taxonomy" id="1001822"/>
    <lineage>
        <taxon>Bacteria</taxon>
        <taxon>Pseudomonadati</taxon>
        <taxon>Pseudomonadota</taxon>
        <taxon>Betaproteobacteria</taxon>
        <taxon>Burkholderiales</taxon>
        <taxon>Burkholderiaceae</taxon>
        <taxon>Cupriavidus</taxon>
    </lineage>
</organism>
<accession>A0A4Q7S7D9</accession>
<dbReference type="InterPro" id="IPR051199">
    <property type="entry name" value="LPS_LOS_Heptosyltrfase"/>
</dbReference>
<comment type="pathway">
    <text evidence="2">Bacterial outer membrane biogenesis; LPS core biosynthesis.</text>
</comment>
<dbReference type="InterPro" id="IPR011908">
    <property type="entry name" value="LipoPS_heptosylTferase-I"/>
</dbReference>
<evidence type="ECO:0000256" key="7">
    <source>
        <dbReference type="ARBA" id="ARBA00022985"/>
    </source>
</evidence>
<keyword evidence="15" id="KW-1185">Reference proteome</keyword>
<keyword evidence="5" id="KW-0328">Glycosyltransferase</keyword>
<gene>
    <name evidence="14" type="ORF">EV147_1300</name>
</gene>
<dbReference type="PANTHER" id="PTHR30160">
    <property type="entry name" value="TETRAACYLDISACCHARIDE 4'-KINASE-RELATED"/>
    <property type="match status" value="1"/>
</dbReference>
<dbReference type="PANTHER" id="PTHR30160:SF19">
    <property type="entry name" value="LIPOPOLYSACCHARIDE HEPTOSYLTRANSFERASE 1"/>
    <property type="match status" value="1"/>
</dbReference>
<dbReference type="GO" id="GO:0005886">
    <property type="term" value="C:plasma membrane"/>
    <property type="evidence" value="ECO:0007669"/>
    <property type="project" value="UniProtKB-SubCell"/>
</dbReference>
<evidence type="ECO:0000256" key="3">
    <source>
        <dbReference type="ARBA" id="ARBA00022475"/>
    </source>
</evidence>
<dbReference type="Proteomes" id="UP000291078">
    <property type="component" value="Unassembled WGS sequence"/>
</dbReference>
<evidence type="ECO:0000256" key="9">
    <source>
        <dbReference type="ARBA" id="ARBA00043995"/>
    </source>
</evidence>
<evidence type="ECO:0000256" key="13">
    <source>
        <dbReference type="ARBA" id="ARBA00049201"/>
    </source>
</evidence>
<dbReference type="CDD" id="cd03789">
    <property type="entry name" value="GT9_LPS_heptosyltransferase"/>
    <property type="match status" value="1"/>
</dbReference>
<evidence type="ECO:0000256" key="4">
    <source>
        <dbReference type="ARBA" id="ARBA00022519"/>
    </source>
</evidence>
<sequence length="333" mass="36251">MHRSRSLVSKPAQDVLIVRTSSMGDLIHTLPAISDLQVHRPELRISWMAEEGFAEIPRLHAGISDVLPMAWRRWRKSLASRATWRELGQFRRRLQTTPWSLVLDCQGLLKSAVFASLARAPVIGYDRRSAREAAACLFYSEVHPVSRELSAVERNRRLFAETFGYQVEGAPVFGLRAGLLPAWLRTGRYAVLLHATSRASKEWPEANWVALGNRLHAVQGLAAVLPWGNEAEKARAVRLARAIPEAIVAPRIGLHDAARLIGNASAVVGVDTGLTHMANALDVPLVAVYTDTDAARTGVVETPRAVNLGGAGQCPTPDGVWQALCGVQPPAGV</sequence>
<comment type="similarity">
    <text evidence="9">Belongs to the glycosyltransferase 9 family.</text>
</comment>
<dbReference type="GO" id="GO:0005829">
    <property type="term" value="C:cytosol"/>
    <property type="evidence" value="ECO:0007669"/>
    <property type="project" value="TreeGrafter"/>
</dbReference>
<dbReference type="GO" id="GO:0009244">
    <property type="term" value="P:lipopolysaccharide core region biosynthetic process"/>
    <property type="evidence" value="ECO:0007669"/>
    <property type="project" value="InterPro"/>
</dbReference>
<evidence type="ECO:0000256" key="11">
    <source>
        <dbReference type="ARBA" id="ARBA00044190"/>
    </source>
</evidence>
<comment type="catalytic activity">
    <reaction evidence="13">
        <text>an alpha-Kdo-(2-&gt;4)-alpha-Kdo-(2-&gt;6)-lipid A + ADP-L-glycero-beta-D-manno-heptose = an L-alpha-D-Hep-(1-&gt;5)-[alpha-Kdo-(2-&gt;4)]-alpha-Kdo-(2-&gt;6)-lipid A + ADP + H(+)</text>
        <dbReference type="Rhea" id="RHEA:74067"/>
        <dbReference type="ChEBI" id="CHEBI:15378"/>
        <dbReference type="ChEBI" id="CHEBI:61506"/>
        <dbReference type="ChEBI" id="CHEBI:176431"/>
        <dbReference type="ChEBI" id="CHEBI:193068"/>
        <dbReference type="ChEBI" id="CHEBI:456216"/>
        <dbReference type="EC" id="2.4.99.23"/>
    </reaction>
</comment>
<dbReference type="RefSeq" id="WP_130390257.1">
    <property type="nucleotide sequence ID" value="NZ_SGXM01000001.1"/>
</dbReference>
<name>A0A4Q7S7D9_9BURK</name>
<dbReference type="InterPro" id="IPR002201">
    <property type="entry name" value="Glyco_trans_9"/>
</dbReference>
<dbReference type="Pfam" id="PF01075">
    <property type="entry name" value="Glyco_transf_9"/>
    <property type="match status" value="1"/>
</dbReference>
<keyword evidence="7" id="KW-0448">Lipopolysaccharide biosynthesis</keyword>
<evidence type="ECO:0000256" key="10">
    <source>
        <dbReference type="ARBA" id="ARBA00044041"/>
    </source>
</evidence>
<dbReference type="NCBIfam" id="TIGR02193">
    <property type="entry name" value="heptsyl_trn_I"/>
    <property type="match status" value="1"/>
</dbReference>